<feature type="non-terminal residue" evidence="2">
    <location>
        <position position="243"/>
    </location>
</feature>
<protein>
    <recommendedName>
        <fullName evidence="1">DUF1985 domain-containing protein</fullName>
    </recommendedName>
</protein>
<dbReference type="PANTHER" id="PTHR48449">
    <property type="entry name" value="DUF1985 DOMAIN-CONTAINING PROTEIN"/>
    <property type="match status" value="1"/>
</dbReference>
<gene>
    <name evidence="2" type="ORF">CEPIT_LOCUS33164</name>
</gene>
<reference evidence="2" key="1">
    <citation type="submission" date="2022-07" db="EMBL/GenBank/DDBJ databases">
        <authorList>
            <person name="Macas J."/>
            <person name="Novak P."/>
            <person name="Neumann P."/>
        </authorList>
    </citation>
    <scope>NUCLEOTIDE SEQUENCE</scope>
</reference>
<dbReference type="InterPro" id="IPR015410">
    <property type="entry name" value="DUF1985"/>
</dbReference>
<keyword evidence="3" id="KW-1185">Reference proteome</keyword>
<comment type="caution">
    <text evidence="2">The sequence shown here is derived from an EMBL/GenBank/DDBJ whole genome shotgun (WGS) entry which is preliminary data.</text>
</comment>
<dbReference type="PANTHER" id="PTHR48449:SF1">
    <property type="entry name" value="DUF1985 DOMAIN-CONTAINING PROTEIN"/>
    <property type="match status" value="1"/>
</dbReference>
<sequence>MWFEVSGFRLRFSIAEFAVVTGLKCSGQFDESTLTSLDNNDLIKKYFNNSSKVSREAITTCFLGQRADCDEDAVKIAILYVIGLFLFTSPKEKFIRESYVAVVNAGLWELYPWGKDLFDITLQNLKGRLVRADTIKSDYFFYRILGFPLALQVWFYECCDFCDGVFASRSGSLVPRILSWHSSVPLTFKKLNMELLCLSASQLKLHNLVLSDVEKESPELDALFAANILRPQSVPSTSNAGEV</sequence>
<proteinExistence type="predicted"/>
<feature type="domain" description="DUF1985" evidence="1">
    <location>
        <begin position="1"/>
        <end position="123"/>
    </location>
</feature>
<name>A0AAV0FDP0_9ASTE</name>
<evidence type="ECO:0000259" key="1">
    <source>
        <dbReference type="Pfam" id="PF09331"/>
    </source>
</evidence>
<dbReference type="Pfam" id="PF09331">
    <property type="entry name" value="DUF1985"/>
    <property type="match status" value="1"/>
</dbReference>
<dbReference type="AlphaFoldDB" id="A0AAV0FDP0"/>
<dbReference type="EMBL" id="CAMAPF010000977">
    <property type="protein sequence ID" value="CAH9133725.1"/>
    <property type="molecule type" value="Genomic_DNA"/>
</dbReference>
<evidence type="ECO:0000313" key="3">
    <source>
        <dbReference type="Proteomes" id="UP001152523"/>
    </source>
</evidence>
<dbReference type="Proteomes" id="UP001152523">
    <property type="component" value="Unassembled WGS sequence"/>
</dbReference>
<evidence type="ECO:0000313" key="2">
    <source>
        <dbReference type="EMBL" id="CAH9133725.1"/>
    </source>
</evidence>
<accession>A0AAV0FDP0</accession>
<organism evidence="2 3">
    <name type="scientific">Cuscuta epithymum</name>
    <dbReference type="NCBI Taxonomy" id="186058"/>
    <lineage>
        <taxon>Eukaryota</taxon>
        <taxon>Viridiplantae</taxon>
        <taxon>Streptophyta</taxon>
        <taxon>Embryophyta</taxon>
        <taxon>Tracheophyta</taxon>
        <taxon>Spermatophyta</taxon>
        <taxon>Magnoliopsida</taxon>
        <taxon>eudicotyledons</taxon>
        <taxon>Gunneridae</taxon>
        <taxon>Pentapetalae</taxon>
        <taxon>asterids</taxon>
        <taxon>lamiids</taxon>
        <taxon>Solanales</taxon>
        <taxon>Convolvulaceae</taxon>
        <taxon>Cuscuteae</taxon>
        <taxon>Cuscuta</taxon>
        <taxon>Cuscuta subgen. Cuscuta</taxon>
    </lineage>
</organism>